<comment type="caution">
    <text evidence="15">The sequence shown here is derived from an EMBL/GenBank/DDBJ whole genome shotgun (WGS) entry which is preliminary data.</text>
</comment>
<keyword evidence="10 12" id="KW-0238">DNA-binding</keyword>
<dbReference type="PIRSF" id="PIRSF002811">
    <property type="entry name" value="DnaG"/>
    <property type="match status" value="1"/>
</dbReference>
<reference evidence="15 16" key="1">
    <citation type="submission" date="2024-02" db="EMBL/GenBank/DDBJ databases">
        <title>New thermophilic sulfur-oxidizing bacteria from a hot springs of the Uzon caldera (Kamchatka, Russia).</title>
        <authorList>
            <person name="Dukat A.M."/>
            <person name="Elcheninov A.G."/>
            <person name="Frolov E.N."/>
        </authorList>
    </citation>
    <scope>NUCLEOTIDE SEQUENCE [LARGE SCALE GENOMIC DNA]</scope>
    <source>
        <strain evidence="15 16">AK1</strain>
    </source>
</reference>
<evidence type="ECO:0000256" key="1">
    <source>
        <dbReference type="ARBA" id="ARBA00022478"/>
    </source>
</evidence>
<dbReference type="SUPFAM" id="SSF57783">
    <property type="entry name" value="Zinc beta-ribbon"/>
    <property type="match status" value="1"/>
</dbReference>
<keyword evidence="16" id="KW-1185">Reference proteome</keyword>
<keyword evidence="11 12" id="KW-0804">Transcription</keyword>
<evidence type="ECO:0000256" key="3">
    <source>
        <dbReference type="ARBA" id="ARBA00022679"/>
    </source>
</evidence>
<dbReference type="SUPFAM" id="SSF56731">
    <property type="entry name" value="DNA primase core"/>
    <property type="match status" value="1"/>
</dbReference>
<dbReference type="Gene3D" id="3.90.980.10">
    <property type="entry name" value="DNA primase, catalytic core, N-terminal domain"/>
    <property type="match status" value="1"/>
</dbReference>
<dbReference type="InterPro" id="IPR019475">
    <property type="entry name" value="DNA_primase_DnaB-bd"/>
</dbReference>
<dbReference type="InterPro" id="IPR013173">
    <property type="entry name" value="DNA_primase_DnaG_DnaB-bd_dom"/>
</dbReference>
<evidence type="ECO:0000256" key="7">
    <source>
        <dbReference type="ARBA" id="ARBA00022771"/>
    </source>
</evidence>
<dbReference type="EMBL" id="JBAJEX010000004">
    <property type="protein sequence ID" value="MEO1766855.1"/>
    <property type="molecule type" value="Genomic_DNA"/>
</dbReference>
<dbReference type="Pfam" id="PF08278">
    <property type="entry name" value="DnaG_DnaB_bind"/>
    <property type="match status" value="1"/>
</dbReference>
<keyword evidence="9" id="KW-0460">Magnesium</keyword>
<comment type="function">
    <text evidence="12 13">RNA polymerase that catalyzes the synthesis of short RNA molecules used as primers for DNA polymerase during DNA replication.</text>
</comment>
<dbReference type="InterPro" id="IPR002694">
    <property type="entry name" value="Znf_CHC2"/>
</dbReference>
<keyword evidence="2 12" id="KW-0639">Primosome</keyword>
<evidence type="ECO:0000256" key="11">
    <source>
        <dbReference type="ARBA" id="ARBA00023163"/>
    </source>
</evidence>
<evidence type="ECO:0000256" key="2">
    <source>
        <dbReference type="ARBA" id="ARBA00022515"/>
    </source>
</evidence>
<dbReference type="InterPro" id="IPR016136">
    <property type="entry name" value="DNA_helicase_N/primase_C"/>
</dbReference>
<dbReference type="InterPro" id="IPR036977">
    <property type="entry name" value="DNA_primase_Znf_CHC2"/>
</dbReference>
<dbReference type="Pfam" id="PF01807">
    <property type="entry name" value="Zn_ribbon_DnaG"/>
    <property type="match status" value="1"/>
</dbReference>
<name>A0ABV0EDW6_9BURK</name>
<evidence type="ECO:0000256" key="9">
    <source>
        <dbReference type="ARBA" id="ARBA00022842"/>
    </source>
</evidence>
<evidence type="ECO:0000256" key="6">
    <source>
        <dbReference type="ARBA" id="ARBA00022723"/>
    </source>
</evidence>
<dbReference type="SMART" id="SM00766">
    <property type="entry name" value="DnaG_DnaB_bind"/>
    <property type="match status" value="1"/>
</dbReference>
<dbReference type="CDD" id="cd03364">
    <property type="entry name" value="TOPRIM_DnaG_primases"/>
    <property type="match status" value="1"/>
</dbReference>
<evidence type="ECO:0000256" key="5">
    <source>
        <dbReference type="ARBA" id="ARBA00022705"/>
    </source>
</evidence>
<keyword evidence="1 12" id="KW-0240">DNA-directed RNA polymerase</keyword>
<evidence type="ECO:0000259" key="14">
    <source>
        <dbReference type="PROSITE" id="PS50880"/>
    </source>
</evidence>
<dbReference type="InterPro" id="IPR006295">
    <property type="entry name" value="DNA_primase_DnaG"/>
</dbReference>
<proteinExistence type="inferred from homology"/>
<dbReference type="NCBIfam" id="TIGR01391">
    <property type="entry name" value="dnaG"/>
    <property type="match status" value="1"/>
</dbReference>
<dbReference type="EC" id="2.7.7.101" evidence="12"/>
<keyword evidence="3 12" id="KW-0808">Transferase</keyword>
<dbReference type="InterPro" id="IPR034151">
    <property type="entry name" value="TOPRIM_DnaG_bac"/>
</dbReference>
<comment type="domain">
    <text evidence="12">Contains an N-terminal zinc-binding domain, a central core domain that contains the primase activity, and a C-terminal DnaB-binding domain.</text>
</comment>
<dbReference type="InterPro" id="IPR013264">
    <property type="entry name" value="DNAG_N"/>
</dbReference>
<dbReference type="Gene3D" id="1.10.860.10">
    <property type="entry name" value="DNAb Helicase, Chain A"/>
    <property type="match status" value="1"/>
</dbReference>
<dbReference type="InterPro" id="IPR037068">
    <property type="entry name" value="DNA_primase_core_N_sf"/>
</dbReference>
<dbReference type="Gene3D" id="1.20.50.20">
    <property type="entry name" value="DnaG, RNA polymerase domain, helical bundle"/>
    <property type="match status" value="1"/>
</dbReference>
<dbReference type="PANTHER" id="PTHR30313:SF2">
    <property type="entry name" value="DNA PRIMASE"/>
    <property type="match status" value="1"/>
</dbReference>
<dbReference type="PANTHER" id="PTHR30313">
    <property type="entry name" value="DNA PRIMASE"/>
    <property type="match status" value="1"/>
</dbReference>
<dbReference type="Pfam" id="PF10410">
    <property type="entry name" value="DnaB_bind"/>
    <property type="match status" value="1"/>
</dbReference>
<dbReference type="Pfam" id="PF08275">
    <property type="entry name" value="DNAG_N"/>
    <property type="match status" value="1"/>
</dbReference>
<dbReference type="Gene3D" id="3.40.1360.10">
    <property type="match status" value="1"/>
</dbReference>
<evidence type="ECO:0000256" key="8">
    <source>
        <dbReference type="ARBA" id="ARBA00022833"/>
    </source>
</evidence>
<evidence type="ECO:0000256" key="4">
    <source>
        <dbReference type="ARBA" id="ARBA00022695"/>
    </source>
</evidence>
<evidence type="ECO:0000256" key="13">
    <source>
        <dbReference type="PIRNR" id="PIRNR002811"/>
    </source>
</evidence>
<evidence type="ECO:0000256" key="10">
    <source>
        <dbReference type="ARBA" id="ARBA00023125"/>
    </source>
</evidence>
<keyword evidence="7 12" id="KW-0863">Zinc-finger</keyword>
<dbReference type="SMART" id="SM00493">
    <property type="entry name" value="TOPRIM"/>
    <property type="match status" value="1"/>
</dbReference>
<organism evidence="15 16">
    <name type="scientific">Thiobacter aerophilum</name>
    <dbReference type="NCBI Taxonomy" id="3121275"/>
    <lineage>
        <taxon>Bacteria</taxon>
        <taxon>Pseudomonadati</taxon>
        <taxon>Pseudomonadota</taxon>
        <taxon>Betaproteobacteria</taxon>
        <taxon>Burkholderiales</taxon>
        <taxon>Thiobacteraceae</taxon>
        <taxon>Thiobacter</taxon>
    </lineage>
</organism>
<feature type="zinc finger region" description="CHC2-type" evidence="12">
    <location>
        <begin position="37"/>
        <end position="61"/>
    </location>
</feature>
<comment type="similarity">
    <text evidence="12 13">Belongs to the DnaG primase family.</text>
</comment>
<dbReference type="Proteomes" id="UP001482231">
    <property type="component" value="Unassembled WGS sequence"/>
</dbReference>
<keyword evidence="5 12" id="KW-0235">DNA replication</keyword>
<dbReference type="InterPro" id="IPR050219">
    <property type="entry name" value="DnaG_primase"/>
</dbReference>
<dbReference type="InterPro" id="IPR006171">
    <property type="entry name" value="TOPRIM_dom"/>
</dbReference>
<dbReference type="InterPro" id="IPR030846">
    <property type="entry name" value="DnaG_bac"/>
</dbReference>
<gene>
    <name evidence="12 15" type="primary">dnaG</name>
    <name evidence="15" type="ORF">V6E02_06485</name>
</gene>
<dbReference type="HAMAP" id="MF_00974">
    <property type="entry name" value="DNA_primase_DnaG"/>
    <property type="match status" value="1"/>
</dbReference>
<dbReference type="Gene3D" id="3.90.580.10">
    <property type="entry name" value="Zinc finger, CHC2-type domain"/>
    <property type="match status" value="1"/>
</dbReference>
<accession>A0ABV0EDW6</accession>
<dbReference type="PROSITE" id="PS50880">
    <property type="entry name" value="TOPRIM"/>
    <property type="match status" value="1"/>
</dbReference>
<keyword evidence="8 12" id="KW-0862">Zinc</keyword>
<dbReference type="RefSeq" id="WP_347307966.1">
    <property type="nucleotide sequence ID" value="NZ_JBAJEX010000004.1"/>
</dbReference>
<comment type="cofactor">
    <cofactor evidence="12 13">
        <name>Zn(2+)</name>
        <dbReference type="ChEBI" id="CHEBI:29105"/>
    </cofactor>
    <text evidence="12 13">Binds 1 zinc ion per monomer.</text>
</comment>
<evidence type="ECO:0000313" key="16">
    <source>
        <dbReference type="Proteomes" id="UP001482231"/>
    </source>
</evidence>
<keyword evidence="6 12" id="KW-0479">Metal-binding</keyword>
<feature type="domain" description="Toprim" evidence="14">
    <location>
        <begin position="253"/>
        <end position="335"/>
    </location>
</feature>
<comment type="catalytic activity">
    <reaction evidence="12">
        <text>ssDNA + n NTP = ssDNA/pppN(pN)n-1 hybrid + (n-1) diphosphate.</text>
        <dbReference type="EC" id="2.7.7.101"/>
    </reaction>
</comment>
<dbReference type="SMART" id="SM00400">
    <property type="entry name" value="ZnF_CHCC"/>
    <property type="match status" value="1"/>
</dbReference>
<keyword evidence="4 12" id="KW-0548">Nucleotidyltransferase</keyword>
<protein>
    <recommendedName>
        <fullName evidence="12 13">DNA primase</fullName>
        <ecNumber evidence="12">2.7.7.101</ecNumber>
    </recommendedName>
</protein>
<dbReference type="Pfam" id="PF13155">
    <property type="entry name" value="Toprim_2"/>
    <property type="match status" value="1"/>
</dbReference>
<dbReference type="SUPFAM" id="SSF117023">
    <property type="entry name" value="DNA primase DnaG, C-terminal domain"/>
    <property type="match status" value="1"/>
</dbReference>
<evidence type="ECO:0000313" key="15">
    <source>
        <dbReference type="EMBL" id="MEO1766855.1"/>
    </source>
</evidence>
<evidence type="ECO:0000256" key="12">
    <source>
        <dbReference type="HAMAP-Rule" id="MF_00974"/>
    </source>
</evidence>
<comment type="subunit">
    <text evidence="12">Monomer. Interacts with DnaB.</text>
</comment>
<sequence>MIPQSFIEELLKRIDIVEVVGRYVPLKKAGANYSACCPFHKEKTPSFTVSPSKQFYHCFGCGAHGTAIGFLMEYQGIGFPEAVAQLAQSVGLTVPRDVRGERPEAGRDRFAAMRAALAQALHYYRQQLKASSRAIDYLKRRGLSGEIAARFGIGYAPDHWQNLAAVFPDYAASPVLAEAGLVIDHETGRRYDRFRDRIMFPILDVRGDVIGFGGRVLGQGEPKYLNSPETPLFQKGQELYGLAQARRAIREAGRVLVVEGYMDVVALAQHGVEYAVATLGTATTPHQVQRLLRLAERIVFCFDGDAAGRLAAWRALENSLPALTDGATLSFLFLPEGEDPDSFIRAHGRQAFEAQLAQALPLSQFLFRELTTRNDIQSEEGRARLLQEARPLIEQVQAPALAMLLRKRLAELVGLAPAELTALLSAPLKRAGDLASPAPRFAPRVRRAPSRNRQLLRLLLARPALGRGVVWQADTAEDGEGAVVGEVLAYLAAHPHVETGAQLLEAFRDTEAGRLMEEVAAEALLLDDGFDLEREFADALARIEEAARRRRIEGLLALERTQGLTPEQKQLLLRELAATRRA</sequence>